<dbReference type="EMBL" id="DUZY01000006">
    <property type="protein sequence ID" value="DAD42244.1"/>
    <property type="molecule type" value="Genomic_DNA"/>
</dbReference>
<dbReference type="AlphaFoldDB" id="A0A822Z771"/>
<feature type="region of interest" description="Disordered" evidence="1">
    <location>
        <begin position="21"/>
        <end position="44"/>
    </location>
</feature>
<comment type="caution">
    <text evidence="2">The sequence shown here is derived from an EMBL/GenBank/DDBJ whole genome shotgun (WGS) entry which is preliminary data.</text>
</comment>
<evidence type="ECO:0000313" key="3">
    <source>
        <dbReference type="Proteomes" id="UP000607653"/>
    </source>
</evidence>
<dbReference type="Proteomes" id="UP000607653">
    <property type="component" value="Unassembled WGS sequence"/>
</dbReference>
<evidence type="ECO:0000313" key="2">
    <source>
        <dbReference type="EMBL" id="DAD42244.1"/>
    </source>
</evidence>
<organism evidence="2 3">
    <name type="scientific">Nelumbo nucifera</name>
    <name type="common">Sacred lotus</name>
    <dbReference type="NCBI Taxonomy" id="4432"/>
    <lineage>
        <taxon>Eukaryota</taxon>
        <taxon>Viridiplantae</taxon>
        <taxon>Streptophyta</taxon>
        <taxon>Embryophyta</taxon>
        <taxon>Tracheophyta</taxon>
        <taxon>Spermatophyta</taxon>
        <taxon>Magnoliopsida</taxon>
        <taxon>Proteales</taxon>
        <taxon>Nelumbonaceae</taxon>
        <taxon>Nelumbo</taxon>
    </lineage>
</organism>
<protein>
    <submittedName>
        <fullName evidence="2">Uncharacterized protein</fullName>
    </submittedName>
</protein>
<reference evidence="2 3" key="1">
    <citation type="journal article" date="2020" name="Mol. Biol. Evol.">
        <title>Distinct Expression and Methylation Patterns for Genes with Different Fates following a Single Whole-Genome Duplication in Flowering Plants.</title>
        <authorList>
            <person name="Shi T."/>
            <person name="Rahmani R.S."/>
            <person name="Gugger P.F."/>
            <person name="Wang M."/>
            <person name="Li H."/>
            <person name="Zhang Y."/>
            <person name="Li Z."/>
            <person name="Wang Q."/>
            <person name="Van de Peer Y."/>
            <person name="Marchal K."/>
            <person name="Chen J."/>
        </authorList>
    </citation>
    <scope>NUCLEOTIDE SEQUENCE [LARGE SCALE GENOMIC DNA]</scope>
    <source>
        <tissue evidence="2">Leaf</tissue>
    </source>
</reference>
<keyword evidence="3" id="KW-1185">Reference proteome</keyword>
<proteinExistence type="predicted"/>
<gene>
    <name evidence="2" type="ORF">HUJ06_000474</name>
</gene>
<accession>A0A822Z771</accession>
<name>A0A822Z771_NELNU</name>
<evidence type="ECO:0000256" key="1">
    <source>
        <dbReference type="SAM" id="MobiDB-lite"/>
    </source>
</evidence>
<sequence>MVIESCLQEEKTYWSTRLFKPVDSERQVPTGPDPLHHNHYPLGP</sequence>